<accession>A0A0A8YD56</accession>
<organism evidence="2">
    <name type="scientific">Arundo donax</name>
    <name type="common">Giant reed</name>
    <name type="synonym">Donax arundinaceus</name>
    <dbReference type="NCBI Taxonomy" id="35708"/>
    <lineage>
        <taxon>Eukaryota</taxon>
        <taxon>Viridiplantae</taxon>
        <taxon>Streptophyta</taxon>
        <taxon>Embryophyta</taxon>
        <taxon>Tracheophyta</taxon>
        <taxon>Spermatophyta</taxon>
        <taxon>Magnoliopsida</taxon>
        <taxon>Liliopsida</taxon>
        <taxon>Poales</taxon>
        <taxon>Poaceae</taxon>
        <taxon>PACMAD clade</taxon>
        <taxon>Arundinoideae</taxon>
        <taxon>Arundineae</taxon>
        <taxon>Arundo</taxon>
    </lineage>
</organism>
<feature type="region of interest" description="Disordered" evidence="1">
    <location>
        <begin position="15"/>
        <end position="39"/>
    </location>
</feature>
<evidence type="ECO:0000313" key="2">
    <source>
        <dbReference type="EMBL" id="JAD23488.1"/>
    </source>
</evidence>
<evidence type="ECO:0000256" key="1">
    <source>
        <dbReference type="SAM" id="MobiDB-lite"/>
    </source>
</evidence>
<reference evidence="2" key="1">
    <citation type="submission" date="2014-09" db="EMBL/GenBank/DDBJ databases">
        <authorList>
            <person name="Magalhaes I.L.F."/>
            <person name="Oliveira U."/>
            <person name="Santos F.R."/>
            <person name="Vidigal T.H.D.A."/>
            <person name="Brescovit A.D."/>
            <person name="Santos A.J."/>
        </authorList>
    </citation>
    <scope>NUCLEOTIDE SEQUENCE</scope>
    <source>
        <tissue evidence="2">Shoot tissue taken approximately 20 cm above the soil surface</tissue>
    </source>
</reference>
<dbReference type="EMBL" id="GBRH01274407">
    <property type="protein sequence ID" value="JAD23488.1"/>
    <property type="molecule type" value="Transcribed_RNA"/>
</dbReference>
<proteinExistence type="predicted"/>
<reference evidence="2" key="2">
    <citation type="journal article" date="2015" name="Data Brief">
        <title>Shoot transcriptome of the giant reed, Arundo donax.</title>
        <authorList>
            <person name="Barrero R.A."/>
            <person name="Guerrero F.D."/>
            <person name="Moolhuijzen P."/>
            <person name="Goolsby J.A."/>
            <person name="Tidwell J."/>
            <person name="Bellgard S.E."/>
            <person name="Bellgard M.I."/>
        </authorList>
    </citation>
    <scope>NUCLEOTIDE SEQUENCE</scope>
    <source>
        <tissue evidence="2">Shoot tissue taken approximately 20 cm above the soil surface</tissue>
    </source>
</reference>
<protein>
    <submittedName>
        <fullName evidence="2">Uncharacterized protein</fullName>
    </submittedName>
</protein>
<name>A0A0A8YD56_ARUDO</name>
<sequence length="39" mass="4269">MADAALLKKRCLDNKKSATSSRWGDNSALREGIADSHNH</sequence>
<dbReference type="AlphaFoldDB" id="A0A0A8YD56"/>